<evidence type="ECO:0000313" key="3">
    <source>
        <dbReference type="Proteomes" id="UP000294508"/>
    </source>
</evidence>
<feature type="domain" description="DUF4037" evidence="1">
    <location>
        <begin position="121"/>
        <end position="218"/>
    </location>
</feature>
<dbReference type="EMBL" id="SLWN01000004">
    <property type="protein sequence ID" value="TCO32600.1"/>
    <property type="molecule type" value="Genomic_DNA"/>
</dbReference>
<organism evidence="2 3">
    <name type="scientific">Kribbella steppae</name>
    <dbReference type="NCBI Taxonomy" id="2512223"/>
    <lineage>
        <taxon>Bacteria</taxon>
        <taxon>Bacillati</taxon>
        <taxon>Actinomycetota</taxon>
        <taxon>Actinomycetes</taxon>
        <taxon>Propionibacteriales</taxon>
        <taxon>Kribbellaceae</taxon>
        <taxon>Kribbella</taxon>
    </lineage>
</organism>
<dbReference type="Pfam" id="PF13228">
    <property type="entry name" value="DUF4037"/>
    <property type="match status" value="1"/>
</dbReference>
<protein>
    <submittedName>
        <fullName evidence="2">Uncharacterized protein DUF4037</fullName>
    </submittedName>
</protein>
<comment type="caution">
    <text evidence="2">The sequence shown here is derived from an EMBL/GenBank/DDBJ whole genome shotgun (WGS) entry which is preliminary data.</text>
</comment>
<name>A0A4V2S0G6_9ACTN</name>
<dbReference type="OrthoDB" id="3030at2"/>
<sequence>MGAFVSGLELSRRFYTEAVRPVLEAWFPDLPYSAALLGRGSEVLGFDDAMSGDHNWEPRVLLFLRKDDQARNGDRLADALSREVPTRFADRPTEYGIHTLRGYFLEQLDFDVEGEIRARDWFTFPEQNLRMVTAGAVFHDEISLTPVRERLAYYPRDVWLYLQIAAWWRVHPEVNLAGRTGFVGDELGSALIGSQLVHDLMRLCFLMERQYAPYSKWFGTAFSRLSCAAELSPLFSKVLVARSWQEREEALMAAYSGVAQLHNTLEITAPVTIGVEQLWDRPFKVVWGDFPGALVADIKDPEVRRIAERWPVGGIDQIRNVLWAARDRRQLIALFD</sequence>
<reference evidence="2 3" key="1">
    <citation type="journal article" date="2015" name="Stand. Genomic Sci.">
        <title>Genomic Encyclopedia of Bacterial and Archaeal Type Strains, Phase III: the genomes of soil and plant-associated and newly described type strains.</title>
        <authorList>
            <person name="Whitman W.B."/>
            <person name="Woyke T."/>
            <person name="Klenk H.P."/>
            <person name="Zhou Y."/>
            <person name="Lilburn T.G."/>
            <person name="Beck B.J."/>
            <person name="De Vos P."/>
            <person name="Vandamme P."/>
            <person name="Eisen J.A."/>
            <person name="Garrity G."/>
            <person name="Hugenholtz P."/>
            <person name="Kyrpides N.C."/>
        </authorList>
    </citation>
    <scope>NUCLEOTIDE SEQUENCE [LARGE SCALE GENOMIC DNA]</scope>
    <source>
        <strain evidence="2 3">VKM Ac-2572</strain>
    </source>
</reference>
<keyword evidence="3" id="KW-1185">Reference proteome</keyword>
<dbReference type="RefSeq" id="WP_132209379.1">
    <property type="nucleotide sequence ID" value="NZ_SLWN01000004.1"/>
</dbReference>
<proteinExistence type="predicted"/>
<dbReference type="InterPro" id="IPR025117">
    <property type="entry name" value="DUF4037"/>
</dbReference>
<accession>A0A4V2S0G6</accession>
<dbReference type="Proteomes" id="UP000294508">
    <property type="component" value="Unassembled WGS sequence"/>
</dbReference>
<evidence type="ECO:0000313" key="2">
    <source>
        <dbReference type="EMBL" id="TCO32600.1"/>
    </source>
</evidence>
<dbReference type="AlphaFoldDB" id="A0A4V2S0G6"/>
<evidence type="ECO:0000259" key="1">
    <source>
        <dbReference type="Pfam" id="PF13228"/>
    </source>
</evidence>
<gene>
    <name evidence="2" type="ORF">EV652_104206</name>
</gene>